<feature type="region of interest" description="Disordered" evidence="1">
    <location>
        <begin position="40"/>
        <end position="70"/>
    </location>
</feature>
<evidence type="ECO:0000256" key="2">
    <source>
        <dbReference type="SAM" id="SignalP"/>
    </source>
</evidence>
<feature type="signal peptide" evidence="2">
    <location>
        <begin position="1"/>
        <end position="24"/>
    </location>
</feature>
<evidence type="ECO:0000256" key="1">
    <source>
        <dbReference type="SAM" id="MobiDB-lite"/>
    </source>
</evidence>
<sequence length="198" mass="21759">MKKMVLVILILFVGILIFSAWSCAEDKACSCGQTPPVDNSIPDISQPTIPSNPSSPDNNSPSGIKKSSSSSKTTLVDYSVLTITQFTIKDNRYRVNGITDLPSGTRLVVSLKANPETTFNLQKIIEVQNGSFTASFRVTPDFPNEEEKLLIEVVCDPKIQNISTSNRIDRYGENLTGEKMILVGKVQILKDTNIFDLS</sequence>
<feature type="compositionally biased region" description="Low complexity" evidence="1">
    <location>
        <begin position="51"/>
        <end position="70"/>
    </location>
</feature>
<comment type="caution">
    <text evidence="3">The sequence shown here is derived from an EMBL/GenBank/DDBJ whole genome shotgun (WGS) entry which is preliminary data.</text>
</comment>
<reference evidence="3" key="1">
    <citation type="submission" date="2017-02" db="EMBL/GenBank/DDBJ databases">
        <title>Delving into the versatile metabolic prowess of the omnipresent phylum Bacteroidetes.</title>
        <authorList>
            <person name="Nobu M.K."/>
            <person name="Mei R."/>
            <person name="Narihiro T."/>
            <person name="Kuroda K."/>
            <person name="Liu W.-T."/>
        </authorList>
    </citation>
    <scope>NUCLEOTIDE SEQUENCE</scope>
    <source>
        <strain evidence="3">ADurb.Bin276</strain>
    </source>
</reference>
<dbReference type="Proteomes" id="UP000485569">
    <property type="component" value="Unassembled WGS sequence"/>
</dbReference>
<gene>
    <name evidence="3" type="ORF">BWY41_01822</name>
</gene>
<accession>A0A1V5SKB3</accession>
<proteinExistence type="predicted"/>
<organism evidence="3">
    <name type="scientific">Candidatus Atribacter allofermentans</name>
    <dbReference type="NCBI Taxonomy" id="1852833"/>
    <lineage>
        <taxon>Bacteria</taxon>
        <taxon>Pseudomonadati</taxon>
        <taxon>Atribacterota</taxon>
        <taxon>Atribacteria</taxon>
        <taxon>Atribacterales</taxon>
        <taxon>Atribacteraceae</taxon>
        <taxon>Atribacter</taxon>
    </lineage>
</organism>
<keyword evidence="2" id="KW-0732">Signal</keyword>
<dbReference type="AlphaFoldDB" id="A0A1V5SKB3"/>
<dbReference type="EMBL" id="MWBQ01000188">
    <property type="protein sequence ID" value="OQA54948.1"/>
    <property type="molecule type" value="Genomic_DNA"/>
</dbReference>
<evidence type="ECO:0000313" key="3">
    <source>
        <dbReference type="EMBL" id="OQA54948.1"/>
    </source>
</evidence>
<feature type="chain" id="PRO_5012822071" evidence="2">
    <location>
        <begin position="25"/>
        <end position="198"/>
    </location>
</feature>
<feature type="compositionally biased region" description="Polar residues" evidence="1">
    <location>
        <begin position="40"/>
        <end position="49"/>
    </location>
</feature>
<name>A0A1V5SKB3_9BACT</name>
<protein>
    <submittedName>
        <fullName evidence="3">Uncharacterized protein</fullName>
    </submittedName>
</protein>